<reference evidence="2 4" key="1">
    <citation type="journal article" date="2021" name="Mol. Ecol.">
        <title>Polar bear-adapted Ursidibacter maritimus are remarkably conserved after generations in captivity.</title>
        <authorList>
            <person name="Espinosa-Gongora C."/>
            <person name="Hansen M.J."/>
            <person name="Bertelsen M.F."/>
            <person name="Bojesen A.M."/>
        </authorList>
    </citation>
    <scope>NUCLEOTIDE SEQUENCE</scope>
    <source>
        <strain evidence="2">Pb43105x</strain>
        <strain evidence="1 4">Pb43106</strain>
    </source>
</reference>
<evidence type="ECO:0000313" key="2">
    <source>
        <dbReference type="EMBL" id="MBV6546397.1"/>
    </source>
</evidence>
<name>A0A949T4X0_9PAST</name>
<comment type="caution">
    <text evidence="2">The sequence shown here is derived from an EMBL/GenBank/DDBJ whole genome shotgun (WGS) entry which is preliminary data.</text>
</comment>
<accession>A0A949T4X0</accession>
<gene>
    <name evidence="1" type="ORF">HT657_03785</name>
    <name evidence="2" type="ORF">HT672_03680</name>
</gene>
<dbReference type="EMBL" id="JABUMC010000005">
    <property type="protein sequence ID" value="MBV6546397.1"/>
    <property type="molecule type" value="Genomic_DNA"/>
</dbReference>
<protein>
    <submittedName>
        <fullName evidence="2">Uncharacterized protein</fullName>
    </submittedName>
</protein>
<proteinExistence type="predicted"/>
<evidence type="ECO:0000313" key="1">
    <source>
        <dbReference type="EMBL" id="MBV6531270.1"/>
    </source>
</evidence>
<organism evidence="2 3">
    <name type="scientific">Ursidibacter maritimus</name>
    <dbReference type="NCBI Taxonomy" id="1331689"/>
    <lineage>
        <taxon>Bacteria</taxon>
        <taxon>Pseudomonadati</taxon>
        <taxon>Pseudomonadota</taxon>
        <taxon>Gammaproteobacteria</taxon>
        <taxon>Pasteurellales</taxon>
        <taxon>Pasteurellaceae</taxon>
        <taxon>Ursidibacter</taxon>
    </lineage>
</organism>
<dbReference type="AlphaFoldDB" id="A0A949T4X0"/>
<dbReference type="Proteomes" id="UP000732858">
    <property type="component" value="Unassembled WGS sequence"/>
</dbReference>
<dbReference type="RefSeq" id="WP_157403319.1">
    <property type="nucleotide sequence ID" value="NZ_JABULY010000001.1"/>
</dbReference>
<keyword evidence="4" id="KW-1185">Reference proteome</keyword>
<evidence type="ECO:0000313" key="4">
    <source>
        <dbReference type="Proteomes" id="UP001196379"/>
    </source>
</evidence>
<dbReference type="EMBL" id="JABULY010000001">
    <property type="protein sequence ID" value="MBV6531270.1"/>
    <property type="molecule type" value="Genomic_DNA"/>
</dbReference>
<dbReference type="GeneID" id="65549207"/>
<dbReference type="Proteomes" id="UP001196379">
    <property type="component" value="Unassembled WGS sequence"/>
</dbReference>
<sequence>MPLRNLVNQTQLATPPQANNATLYRSRNHSDTDNAKVISDITAWYNTLPRDDGQVTIKNGVGGNISYSKAGKLFVYFDGLRKTVELDGAGELHRCTGGTISLHDGEREYSVLDYEYGYYDSTARDKVHITLVRQDDNGIYAAHNEMSDTSRHDVFSSTDF</sequence>
<evidence type="ECO:0000313" key="3">
    <source>
        <dbReference type="Proteomes" id="UP000732858"/>
    </source>
</evidence>